<proteinExistence type="predicted"/>
<comment type="caution">
    <text evidence="4">The sequence shown here is derived from an EMBL/GenBank/DDBJ whole genome shotgun (WGS) entry which is preliminary data.</text>
</comment>
<gene>
    <name evidence="4" type="ORF">A9Q02_01875</name>
</gene>
<dbReference type="Pfam" id="PF20434">
    <property type="entry name" value="BD-FAE"/>
    <property type="match status" value="1"/>
</dbReference>
<dbReference type="PANTHER" id="PTHR48081">
    <property type="entry name" value="AB HYDROLASE SUPERFAMILY PROTEIN C4A8.06C"/>
    <property type="match status" value="1"/>
</dbReference>
<organism evidence="4 5">
    <name type="scientific">Candidatus Chloroploca asiatica</name>
    <dbReference type="NCBI Taxonomy" id="1506545"/>
    <lineage>
        <taxon>Bacteria</taxon>
        <taxon>Bacillati</taxon>
        <taxon>Chloroflexota</taxon>
        <taxon>Chloroflexia</taxon>
        <taxon>Chloroflexales</taxon>
        <taxon>Chloroflexineae</taxon>
        <taxon>Oscillochloridaceae</taxon>
        <taxon>Candidatus Chloroploca</taxon>
    </lineage>
</organism>
<dbReference type="PANTHER" id="PTHR48081:SF13">
    <property type="entry name" value="ALPHA_BETA HYDROLASE"/>
    <property type="match status" value="1"/>
</dbReference>
<dbReference type="InterPro" id="IPR050300">
    <property type="entry name" value="GDXG_lipolytic_enzyme"/>
</dbReference>
<feature type="compositionally biased region" description="Polar residues" evidence="2">
    <location>
        <begin position="10"/>
        <end position="21"/>
    </location>
</feature>
<dbReference type="InterPro" id="IPR029058">
    <property type="entry name" value="AB_hydrolase_fold"/>
</dbReference>
<dbReference type="GO" id="GO:0016787">
    <property type="term" value="F:hydrolase activity"/>
    <property type="evidence" value="ECO:0007669"/>
    <property type="project" value="UniProtKB-KW"/>
</dbReference>
<keyword evidence="1" id="KW-0378">Hydrolase</keyword>
<dbReference type="Proteomes" id="UP000220922">
    <property type="component" value="Unassembled WGS sequence"/>
</dbReference>
<accession>A0A2H3L2B6</accession>
<keyword evidence="5" id="KW-1185">Reference proteome</keyword>
<name>A0A2H3L2B6_9CHLR</name>
<dbReference type="SUPFAM" id="SSF53474">
    <property type="entry name" value="alpha/beta-Hydrolases"/>
    <property type="match status" value="1"/>
</dbReference>
<reference evidence="4 5" key="1">
    <citation type="submission" date="2016-05" db="EMBL/GenBank/DDBJ databases">
        <authorList>
            <person name="Lavstsen T."/>
            <person name="Jespersen J.S."/>
        </authorList>
    </citation>
    <scope>NUCLEOTIDE SEQUENCE [LARGE SCALE GENOMIC DNA]</scope>
    <source>
        <strain evidence="4 5">B7-9</strain>
    </source>
</reference>
<dbReference type="Gene3D" id="3.40.50.1820">
    <property type="entry name" value="alpha/beta hydrolase"/>
    <property type="match status" value="1"/>
</dbReference>
<evidence type="ECO:0000256" key="1">
    <source>
        <dbReference type="ARBA" id="ARBA00022801"/>
    </source>
</evidence>
<dbReference type="EMBL" id="LYXE01000090">
    <property type="protein sequence ID" value="PDV98877.1"/>
    <property type="molecule type" value="Genomic_DNA"/>
</dbReference>
<feature type="domain" description="BD-FAE-like" evidence="3">
    <location>
        <begin position="65"/>
        <end position="279"/>
    </location>
</feature>
<evidence type="ECO:0000259" key="3">
    <source>
        <dbReference type="Pfam" id="PF20434"/>
    </source>
</evidence>
<evidence type="ECO:0000256" key="2">
    <source>
        <dbReference type="SAM" id="MobiDB-lite"/>
    </source>
</evidence>
<dbReference type="InterPro" id="IPR049492">
    <property type="entry name" value="BD-FAE-like_dom"/>
</dbReference>
<sequence>MIAPTAEVSVATTEQPSSTPAAQMPSGGRPAGVMPGGPGSSMPATTATPIVKDAAYANISTAQQLDLYVPEGEGPFPVIVTIHGGGFMLGDKADAMATTGIDQLLEAGYAVASINYRLSSEALAPAQIQDAKAAVRWLRANAVTYQLDPERVGAWGASAGGNLAALLGTSCDAAALEGAELGNADQSSCVQAVVDWFGPTDFLQMDTQFAGTSCPQTHDEANSPESQLLGAPIQSVPEQAQLVNPLTYIDANDAPFLIQHGTADCNVPPQQSVLLYDALVAAQGDENVTFISIEGAGHGGEQFFDAANFQVVLDFFAKHLGRS</sequence>
<feature type="region of interest" description="Disordered" evidence="2">
    <location>
        <begin position="1"/>
        <end position="46"/>
    </location>
</feature>
<protein>
    <recommendedName>
        <fullName evidence="3">BD-FAE-like domain-containing protein</fullName>
    </recommendedName>
</protein>
<dbReference type="AlphaFoldDB" id="A0A2H3L2B6"/>
<evidence type="ECO:0000313" key="4">
    <source>
        <dbReference type="EMBL" id="PDV98877.1"/>
    </source>
</evidence>
<evidence type="ECO:0000313" key="5">
    <source>
        <dbReference type="Proteomes" id="UP000220922"/>
    </source>
</evidence>